<dbReference type="SUPFAM" id="SSF55120">
    <property type="entry name" value="Pseudouridine synthase"/>
    <property type="match status" value="1"/>
</dbReference>
<dbReference type="PANTHER" id="PTHR21600">
    <property type="entry name" value="MITOCHONDRIAL RNA PSEUDOURIDINE SYNTHASE"/>
    <property type="match status" value="1"/>
</dbReference>
<gene>
    <name evidence="4" type="ORF">PGLA2088_LOCUS35227</name>
</gene>
<proteinExistence type="inferred from homology"/>
<dbReference type="InterPro" id="IPR050188">
    <property type="entry name" value="RluA_PseudoU_synthase"/>
</dbReference>
<dbReference type="Gene3D" id="3.30.2350.10">
    <property type="entry name" value="Pseudouridine synthase"/>
    <property type="match status" value="1"/>
</dbReference>
<protein>
    <recommendedName>
        <fullName evidence="3">Pseudouridine synthase RsuA/RluA-like domain-containing protein</fullName>
    </recommendedName>
</protein>
<accession>A0A813KN59</accession>
<evidence type="ECO:0000313" key="5">
    <source>
        <dbReference type="Proteomes" id="UP000626109"/>
    </source>
</evidence>
<feature type="compositionally biased region" description="Polar residues" evidence="2">
    <location>
        <begin position="1"/>
        <end position="16"/>
    </location>
</feature>
<dbReference type="Pfam" id="PF00849">
    <property type="entry name" value="PseudoU_synth_2"/>
    <property type="match status" value="1"/>
</dbReference>
<sequence length="392" mass="42372">VLTQSLANPPSPSSLDTANSARTSAAASADGDLSVGAASHTAANKLDSWCSQLNDGGRSAVEVLSLVEAFEMCGKLEDKLFDAASAALSACAKRLDTPEVGRQGNFSFRPELLLPVERLRSSEAPTEPKVLQRLPGLYVLWKPPGWSASVASDEELLPTRGRSQALRDWLREHFGHHPIVQDAGVTHGLVHRLDSQTSGAILWAPSYSGLFAARLQFAARRVCKEYICLCQGHIPVGKLPFRIEAPLLERGGGELGPSRSEVSAMGRQAITEVLDAAHLRCPDGKPLSLAKVRLHTGRTHQIRAHMGYEGYPLVGDPAYGGPSPNWCPRQWLHAWHLRINVPAEGLLDVEVPVPSDLRTVLQKLTAEDATATEKLQEWILSGDASCPSDQGY</sequence>
<dbReference type="EMBL" id="CAJNNW010031779">
    <property type="protein sequence ID" value="CAE8709019.1"/>
    <property type="molecule type" value="Genomic_DNA"/>
</dbReference>
<comment type="similarity">
    <text evidence="1">Belongs to the pseudouridine synthase RluA family.</text>
</comment>
<name>A0A813KN59_POLGL</name>
<feature type="domain" description="Pseudouridine synthase RsuA/RluA-like" evidence="3">
    <location>
        <begin position="188"/>
        <end position="306"/>
    </location>
</feature>
<organism evidence="4 5">
    <name type="scientific">Polarella glacialis</name>
    <name type="common">Dinoflagellate</name>
    <dbReference type="NCBI Taxonomy" id="89957"/>
    <lineage>
        <taxon>Eukaryota</taxon>
        <taxon>Sar</taxon>
        <taxon>Alveolata</taxon>
        <taxon>Dinophyceae</taxon>
        <taxon>Suessiales</taxon>
        <taxon>Suessiaceae</taxon>
        <taxon>Polarella</taxon>
    </lineage>
</organism>
<dbReference type="PANTHER" id="PTHR21600:SF87">
    <property type="entry name" value="RNA PSEUDOURIDYLATE SYNTHASE DOMAIN-CONTAINING PROTEIN 1"/>
    <property type="match status" value="1"/>
</dbReference>
<feature type="non-terminal residue" evidence="4">
    <location>
        <position position="1"/>
    </location>
</feature>
<dbReference type="GO" id="GO:0000455">
    <property type="term" value="P:enzyme-directed rRNA pseudouridine synthesis"/>
    <property type="evidence" value="ECO:0007669"/>
    <property type="project" value="TreeGrafter"/>
</dbReference>
<evidence type="ECO:0000256" key="1">
    <source>
        <dbReference type="ARBA" id="ARBA00010876"/>
    </source>
</evidence>
<dbReference type="Proteomes" id="UP000626109">
    <property type="component" value="Unassembled WGS sequence"/>
</dbReference>
<dbReference type="GO" id="GO:0009982">
    <property type="term" value="F:pseudouridine synthase activity"/>
    <property type="evidence" value="ECO:0007669"/>
    <property type="project" value="InterPro"/>
</dbReference>
<dbReference type="CDD" id="cd02869">
    <property type="entry name" value="PseudoU_synth_RluA_like"/>
    <property type="match status" value="1"/>
</dbReference>
<dbReference type="GO" id="GO:0003723">
    <property type="term" value="F:RNA binding"/>
    <property type="evidence" value="ECO:0007669"/>
    <property type="project" value="InterPro"/>
</dbReference>
<dbReference type="AlphaFoldDB" id="A0A813KN59"/>
<reference evidence="4" key="1">
    <citation type="submission" date="2021-02" db="EMBL/GenBank/DDBJ databases">
        <authorList>
            <person name="Dougan E. K."/>
            <person name="Rhodes N."/>
            <person name="Thang M."/>
            <person name="Chan C."/>
        </authorList>
    </citation>
    <scope>NUCLEOTIDE SEQUENCE</scope>
</reference>
<dbReference type="InterPro" id="IPR020103">
    <property type="entry name" value="PsdUridine_synth_cat_dom_sf"/>
</dbReference>
<feature type="region of interest" description="Disordered" evidence="2">
    <location>
        <begin position="1"/>
        <end position="23"/>
    </location>
</feature>
<evidence type="ECO:0000259" key="3">
    <source>
        <dbReference type="Pfam" id="PF00849"/>
    </source>
</evidence>
<comment type="caution">
    <text evidence="4">The sequence shown here is derived from an EMBL/GenBank/DDBJ whole genome shotgun (WGS) entry which is preliminary data.</text>
</comment>
<evidence type="ECO:0000313" key="4">
    <source>
        <dbReference type="EMBL" id="CAE8709019.1"/>
    </source>
</evidence>
<evidence type="ECO:0000256" key="2">
    <source>
        <dbReference type="SAM" id="MobiDB-lite"/>
    </source>
</evidence>
<dbReference type="InterPro" id="IPR006145">
    <property type="entry name" value="PsdUridine_synth_RsuA/RluA"/>
</dbReference>